<dbReference type="AlphaFoldDB" id="A0A1L7I186"/>
<keyword evidence="2" id="KW-1185">Reference proteome</keyword>
<dbReference type="Gene3D" id="3.40.50.2300">
    <property type="match status" value="1"/>
</dbReference>
<dbReference type="Gene3D" id="2.40.50.1020">
    <property type="entry name" value="LytTr DNA-binding domain"/>
    <property type="match status" value="1"/>
</dbReference>
<protein>
    <submittedName>
        <fullName evidence="1">Uncharacterized protein</fullName>
    </submittedName>
</protein>
<organism evidence="1 2">
    <name type="scientific">Christiangramia flava JLT2011</name>
    <dbReference type="NCBI Taxonomy" id="1229726"/>
    <lineage>
        <taxon>Bacteria</taxon>
        <taxon>Pseudomonadati</taxon>
        <taxon>Bacteroidota</taxon>
        <taxon>Flavobacteriia</taxon>
        <taxon>Flavobacteriales</taxon>
        <taxon>Flavobacteriaceae</taxon>
        <taxon>Christiangramia</taxon>
    </lineage>
</organism>
<evidence type="ECO:0000313" key="2">
    <source>
        <dbReference type="Proteomes" id="UP000186230"/>
    </source>
</evidence>
<accession>A0A1L7I186</accession>
<dbReference type="GO" id="GO:0003677">
    <property type="term" value="F:DNA binding"/>
    <property type="evidence" value="ECO:0007669"/>
    <property type="project" value="InterPro"/>
</dbReference>
<dbReference type="OrthoDB" id="2168082at2"/>
<evidence type="ECO:0000313" key="1">
    <source>
        <dbReference type="EMBL" id="APU66944.1"/>
    </source>
</evidence>
<dbReference type="PANTHER" id="PTHR37299">
    <property type="entry name" value="TRANSCRIPTIONAL REGULATOR-RELATED"/>
    <property type="match status" value="1"/>
</dbReference>
<dbReference type="InterPro" id="IPR007492">
    <property type="entry name" value="LytTR_DNA-bd_dom"/>
</dbReference>
<dbReference type="STRING" id="1229726.GRFL_0220"/>
<dbReference type="Proteomes" id="UP000186230">
    <property type="component" value="Chromosome"/>
</dbReference>
<dbReference type="SUPFAM" id="SSF52172">
    <property type="entry name" value="CheY-like"/>
    <property type="match status" value="1"/>
</dbReference>
<reference evidence="1 2" key="1">
    <citation type="submission" date="2016-07" db="EMBL/GenBank/DDBJ databases">
        <title>Multi-omics approach to identify versatile polysaccharide utilization systems of a marine flavobacterium Gramella flava.</title>
        <authorList>
            <person name="Tang K."/>
        </authorList>
    </citation>
    <scope>NUCLEOTIDE SEQUENCE [LARGE SCALE GENOMIC DNA]</scope>
    <source>
        <strain evidence="1 2">JLT2011</strain>
    </source>
</reference>
<name>A0A1L7I186_9FLAO</name>
<dbReference type="PROSITE" id="PS50930">
    <property type="entry name" value="HTH_LYTTR"/>
    <property type="match status" value="1"/>
</dbReference>
<dbReference type="InterPro" id="IPR011006">
    <property type="entry name" value="CheY-like_superfamily"/>
</dbReference>
<dbReference type="RefSeq" id="WP_083642708.1">
    <property type="nucleotide sequence ID" value="NZ_AMRU01000014.1"/>
</dbReference>
<dbReference type="GO" id="GO:0000156">
    <property type="term" value="F:phosphorelay response regulator activity"/>
    <property type="evidence" value="ECO:0007669"/>
    <property type="project" value="InterPro"/>
</dbReference>
<dbReference type="SMART" id="SM00850">
    <property type="entry name" value="LytTR"/>
    <property type="match status" value="1"/>
</dbReference>
<dbReference type="SMART" id="SM00448">
    <property type="entry name" value="REC"/>
    <property type="match status" value="1"/>
</dbReference>
<dbReference type="PANTHER" id="PTHR37299:SF1">
    <property type="entry name" value="STAGE 0 SPORULATION PROTEIN A HOMOLOG"/>
    <property type="match status" value="1"/>
</dbReference>
<dbReference type="Pfam" id="PF00072">
    <property type="entry name" value="Response_reg"/>
    <property type="match status" value="1"/>
</dbReference>
<gene>
    <name evidence="1" type="ORF">GRFL_0220</name>
</gene>
<dbReference type="KEGG" id="gfl:GRFL_0220"/>
<dbReference type="Pfam" id="PF04397">
    <property type="entry name" value="LytTR"/>
    <property type="match status" value="1"/>
</dbReference>
<dbReference type="PROSITE" id="PS50110">
    <property type="entry name" value="RESPONSE_REGULATORY"/>
    <property type="match status" value="1"/>
</dbReference>
<dbReference type="EMBL" id="CP016359">
    <property type="protein sequence ID" value="APU66944.1"/>
    <property type="molecule type" value="Genomic_DNA"/>
</dbReference>
<proteinExistence type="predicted"/>
<sequence length="229" mass="26616">MISAVAIDDEPLSLAVIEQFCAKLDGLDLRKTFTEQKKAIRYINKFEVDLLFLDIRMPQQTGIDLYKNLDREIKVIFITAYEEYAIEGFNLNATDYLLKPFSFERFKESVERASREIQLEQQSVNDKPFLDIRADYQLHRIPYGNITHIEALDDYIQIHQDHGKRLVARATMKGILKKLPENTFIRIHRSYIVNIDRVTNIGSDELCIGDLHFPISSGYKSNIEDQLNS</sequence>
<dbReference type="InterPro" id="IPR001789">
    <property type="entry name" value="Sig_transdc_resp-reg_receiver"/>
</dbReference>
<dbReference type="InterPro" id="IPR046947">
    <property type="entry name" value="LytR-like"/>
</dbReference>